<reference evidence="2 3" key="2">
    <citation type="journal article" date="2016" name="Genome Announc.">
        <title>Complete Genome Sequence of Sphingopyxis macrogoltabida Strain 203N (NBRC 111659), a Polyethylene Glycol Degrader.</title>
        <authorList>
            <person name="Ohtsubo Y."/>
            <person name="Nonoyama S."/>
            <person name="Nagata Y."/>
            <person name="Numata M."/>
            <person name="Tsuchikane K."/>
            <person name="Hosoyama A."/>
            <person name="Yamazoe A."/>
            <person name="Tsuda M."/>
            <person name="Fujita N."/>
            <person name="Kawai F."/>
        </authorList>
    </citation>
    <scope>NUCLEOTIDE SEQUENCE [LARGE SCALE GENOMIC DNA]</scope>
    <source>
        <strain evidence="2 3">203N</strain>
    </source>
</reference>
<feature type="transmembrane region" description="Helical" evidence="1">
    <location>
        <begin position="57"/>
        <end position="75"/>
    </location>
</feature>
<feature type="transmembrane region" description="Helical" evidence="1">
    <location>
        <begin position="28"/>
        <end position="45"/>
    </location>
</feature>
<keyword evidence="1" id="KW-1133">Transmembrane helix</keyword>
<keyword evidence="1" id="KW-0472">Membrane</keyword>
<dbReference type="KEGG" id="smaz:LH19_27775"/>
<gene>
    <name evidence="2" type="ORF">ATM17_31755</name>
</gene>
<keyword evidence="3" id="KW-1185">Reference proteome</keyword>
<protein>
    <submittedName>
        <fullName evidence="2">Uncharacterized protein</fullName>
    </submittedName>
</protein>
<proteinExistence type="predicted"/>
<dbReference type="Proteomes" id="UP000076088">
    <property type="component" value="Plasmid unnamed1"/>
</dbReference>
<evidence type="ECO:0000313" key="3">
    <source>
        <dbReference type="Proteomes" id="UP000076088"/>
    </source>
</evidence>
<evidence type="ECO:0000313" key="2">
    <source>
        <dbReference type="EMBL" id="AMU92833.1"/>
    </source>
</evidence>
<dbReference type="RefSeq" id="WP_054735316.1">
    <property type="nucleotide sequence ID" value="NZ_CP009430.1"/>
</dbReference>
<feature type="transmembrane region" description="Helical" evidence="1">
    <location>
        <begin position="107"/>
        <end position="128"/>
    </location>
</feature>
<dbReference type="AlphaFoldDB" id="A0AAC9FHQ5"/>
<name>A0AAC9FHQ5_SPHMC</name>
<geneLocation type="plasmid" evidence="2 3">
    <name>unnamed1</name>
</geneLocation>
<evidence type="ECO:0000256" key="1">
    <source>
        <dbReference type="SAM" id="Phobius"/>
    </source>
</evidence>
<sequence length="161" mass="17711">MIVIAVFIGLLTLAAGYAQWRGGAPEKLGAAAMFGAMLATLWVGSHGPSFRGTQWELLLVDFGLFVALCLLANFADRFWPMWLAAFQLVAVAAHGASAYSPGILPVAYWWIVGKISYPMIAILAIGTLRHDRRKRLGGPEFGWTLERHRAQARPGERQWTS</sequence>
<keyword evidence="1" id="KW-0812">Transmembrane</keyword>
<keyword evidence="2" id="KW-0614">Plasmid</keyword>
<accession>A0AAC9FHQ5</accession>
<dbReference type="EMBL" id="CP013345">
    <property type="protein sequence ID" value="AMU92833.1"/>
    <property type="molecule type" value="Genomic_DNA"/>
</dbReference>
<organism evidence="2 3">
    <name type="scientific">Sphingopyxis macrogoltabida</name>
    <name type="common">Sphingomonas macrogoltabidus</name>
    <dbReference type="NCBI Taxonomy" id="33050"/>
    <lineage>
        <taxon>Bacteria</taxon>
        <taxon>Pseudomonadati</taxon>
        <taxon>Pseudomonadota</taxon>
        <taxon>Alphaproteobacteria</taxon>
        <taxon>Sphingomonadales</taxon>
        <taxon>Sphingomonadaceae</taxon>
        <taxon>Sphingopyxis</taxon>
    </lineage>
</organism>
<reference evidence="3" key="1">
    <citation type="submission" date="2015-11" db="EMBL/GenBank/DDBJ databases">
        <title>Complete genome sequence of a polyethylene-glycol degrader Sphingopyxis macrogoltabida 203N (NBRC 111659).</title>
        <authorList>
            <person name="Yoshiyuki O."/>
            <person name="Shouta N."/>
            <person name="Nagata Y."/>
            <person name="Numata M."/>
            <person name="Tsuchikane K."/>
            <person name="Hosoyama A."/>
            <person name="Yamazoe A."/>
            <person name="Tsuda M."/>
            <person name="Fujita N."/>
            <person name="Kawai F."/>
        </authorList>
    </citation>
    <scope>NUCLEOTIDE SEQUENCE [LARGE SCALE GENOMIC DNA]</scope>
    <source>
        <strain evidence="3">203N</strain>
        <plasmid evidence="3">unnamed1</plasmid>
    </source>
</reference>